<name>A0A1N7GHC7_9EURY</name>
<dbReference type="EMBL" id="FTNR01000012">
    <property type="protein sequence ID" value="SIS11929.1"/>
    <property type="molecule type" value="Genomic_DNA"/>
</dbReference>
<sequence length="319" mass="34230">MTTTLGTASARPGEIDTGRLEVGETRDGSPFGLPVAVINGERSGKTLYMQAASDGDELNGVGVLQRVVPQLDPAEIAGTILIVGIVNYHAFQVAEHRNPIDDTKMNRAYPGNENGTSSERIAAATFEAATRADLILDLHQGSTSRMIDEVRVRCGGRHRLHDKCLELAKVFGCGYILDQKGPDGQLARAAPNDGVPTIDPELGGCVGWDESSIEKGVNGVFNVLSYYGFLDGDVTLEPQTRARGFEQFGAPNGGLVRFRTALGARVHSGDLLFEVTTPFGESKAEVTADSNGIFWRSRRLPQVATGEYVCSVATDIDKY</sequence>
<protein>
    <recommendedName>
        <fullName evidence="5">Succinylglutamate desuccinylase/Aspartoacylase catalytic domain-containing protein</fullName>
    </recommendedName>
</protein>
<evidence type="ECO:0000313" key="6">
    <source>
        <dbReference type="EMBL" id="SIS11929.1"/>
    </source>
</evidence>
<dbReference type="Gene3D" id="3.40.630.10">
    <property type="entry name" value="Zn peptidases"/>
    <property type="match status" value="1"/>
</dbReference>
<evidence type="ECO:0000259" key="5">
    <source>
        <dbReference type="Pfam" id="PF24827"/>
    </source>
</evidence>
<accession>A0A1N7GHC7</accession>
<feature type="domain" description="Succinylglutamate desuccinylase/Aspartoacylase catalytic" evidence="5">
    <location>
        <begin position="44"/>
        <end position="226"/>
    </location>
</feature>
<comment type="cofactor">
    <cofactor evidence="1">
        <name>Zn(2+)</name>
        <dbReference type="ChEBI" id="CHEBI:29105"/>
    </cofactor>
</comment>
<dbReference type="GO" id="GO:0046872">
    <property type="term" value="F:metal ion binding"/>
    <property type="evidence" value="ECO:0007669"/>
    <property type="project" value="UniProtKB-KW"/>
</dbReference>
<proteinExistence type="predicted"/>
<dbReference type="SUPFAM" id="SSF53187">
    <property type="entry name" value="Zn-dependent exopeptidases"/>
    <property type="match status" value="1"/>
</dbReference>
<evidence type="ECO:0000313" key="7">
    <source>
        <dbReference type="Proteomes" id="UP000185936"/>
    </source>
</evidence>
<dbReference type="STRING" id="308853.SAMN05421752_11257"/>
<keyword evidence="7" id="KW-1185">Reference proteome</keyword>
<keyword evidence="4" id="KW-0862">Zinc</keyword>
<dbReference type="Proteomes" id="UP000185936">
    <property type="component" value="Unassembled WGS sequence"/>
</dbReference>
<keyword evidence="3" id="KW-0378">Hydrolase</keyword>
<dbReference type="Pfam" id="PF24827">
    <property type="entry name" value="AstE_AspA_cat"/>
    <property type="match status" value="1"/>
</dbReference>
<evidence type="ECO:0000256" key="2">
    <source>
        <dbReference type="ARBA" id="ARBA00022723"/>
    </source>
</evidence>
<dbReference type="GO" id="GO:0016811">
    <property type="term" value="F:hydrolase activity, acting on carbon-nitrogen (but not peptide) bonds, in linear amides"/>
    <property type="evidence" value="ECO:0007669"/>
    <property type="project" value="InterPro"/>
</dbReference>
<dbReference type="PANTHER" id="PTHR37326:SF1">
    <property type="entry name" value="BLL3975 PROTEIN"/>
    <property type="match status" value="1"/>
</dbReference>
<evidence type="ECO:0000256" key="3">
    <source>
        <dbReference type="ARBA" id="ARBA00022801"/>
    </source>
</evidence>
<dbReference type="AlphaFoldDB" id="A0A1N7GHC7"/>
<reference evidence="7" key="1">
    <citation type="submission" date="2017-01" db="EMBL/GenBank/DDBJ databases">
        <authorList>
            <person name="Varghese N."/>
            <person name="Submissions S."/>
        </authorList>
    </citation>
    <scope>NUCLEOTIDE SEQUENCE [LARGE SCALE GENOMIC DNA]</scope>
    <source>
        <strain evidence="7">type strain: HArc-</strain>
    </source>
</reference>
<evidence type="ECO:0000256" key="4">
    <source>
        <dbReference type="ARBA" id="ARBA00022833"/>
    </source>
</evidence>
<gene>
    <name evidence="6" type="ORF">SAMN05421752_11257</name>
</gene>
<dbReference type="InterPro" id="IPR053138">
    <property type="entry name" value="N-alpha-Ac-DABA_deacetylase"/>
</dbReference>
<dbReference type="InterPro" id="IPR055438">
    <property type="entry name" value="AstE_AspA_cat"/>
</dbReference>
<organism evidence="6 7">
    <name type="scientific">Natronorubrum thiooxidans</name>
    <dbReference type="NCBI Taxonomy" id="308853"/>
    <lineage>
        <taxon>Archaea</taxon>
        <taxon>Methanobacteriati</taxon>
        <taxon>Methanobacteriota</taxon>
        <taxon>Stenosarchaea group</taxon>
        <taxon>Halobacteria</taxon>
        <taxon>Halobacteriales</taxon>
        <taxon>Natrialbaceae</taxon>
        <taxon>Natronorubrum</taxon>
    </lineage>
</organism>
<evidence type="ECO:0000256" key="1">
    <source>
        <dbReference type="ARBA" id="ARBA00001947"/>
    </source>
</evidence>
<dbReference type="RefSeq" id="WP_076610083.1">
    <property type="nucleotide sequence ID" value="NZ_FTNR01000012.1"/>
</dbReference>
<keyword evidence="2" id="KW-0479">Metal-binding</keyword>
<dbReference type="PANTHER" id="PTHR37326">
    <property type="entry name" value="BLL3975 PROTEIN"/>
    <property type="match status" value="1"/>
</dbReference>
<dbReference type="PIRSF" id="PIRSF039012">
    <property type="entry name" value="ASP"/>
    <property type="match status" value="1"/>
</dbReference>
<dbReference type="InterPro" id="IPR043795">
    <property type="entry name" value="N-alpha-Ac-DABA-like"/>
</dbReference>
<dbReference type="GO" id="GO:0016788">
    <property type="term" value="F:hydrolase activity, acting on ester bonds"/>
    <property type="evidence" value="ECO:0007669"/>
    <property type="project" value="InterPro"/>
</dbReference>
<dbReference type="OrthoDB" id="314924at2157"/>